<reference evidence="4" key="1">
    <citation type="submission" date="2017-03" db="EMBL/GenBank/DDBJ databases">
        <title>Phytopthora megakarya and P. palmivora, two closely related causual agents of cacao black pod achieved similar genome size and gene model numbers by different mechanisms.</title>
        <authorList>
            <person name="Ali S."/>
            <person name="Shao J."/>
            <person name="Larry D.J."/>
            <person name="Kronmiller B."/>
            <person name="Shen D."/>
            <person name="Strem M.D."/>
            <person name="Melnick R.L."/>
            <person name="Guiltinan M.J."/>
            <person name="Tyler B.M."/>
            <person name="Meinhardt L.W."/>
            <person name="Bailey B.A."/>
        </authorList>
    </citation>
    <scope>NUCLEOTIDE SEQUENCE [LARGE SCALE GENOMIC DNA]</scope>
    <source>
        <strain evidence="4">zdho120</strain>
    </source>
</reference>
<proteinExistence type="predicted"/>
<keyword evidence="4" id="KW-1185">Reference proteome</keyword>
<keyword evidence="1" id="KW-0175">Coiled coil</keyword>
<comment type="caution">
    <text evidence="3">The sequence shown here is derived from an EMBL/GenBank/DDBJ whole genome shotgun (WGS) entry which is preliminary data.</text>
</comment>
<feature type="compositionally biased region" description="Basic and acidic residues" evidence="2">
    <location>
        <begin position="434"/>
        <end position="449"/>
    </location>
</feature>
<dbReference type="EMBL" id="NBNE01001094">
    <property type="protein sequence ID" value="OWZ15587.1"/>
    <property type="molecule type" value="Genomic_DNA"/>
</dbReference>
<name>A0A225WEZ0_9STRA</name>
<feature type="region of interest" description="Disordered" evidence="2">
    <location>
        <begin position="362"/>
        <end position="390"/>
    </location>
</feature>
<dbReference type="STRING" id="4795.A0A225WEZ0"/>
<feature type="coiled-coil region" evidence="1">
    <location>
        <begin position="152"/>
        <end position="179"/>
    </location>
</feature>
<dbReference type="OrthoDB" id="100022at2759"/>
<feature type="compositionally biased region" description="Basic and acidic residues" evidence="2">
    <location>
        <begin position="456"/>
        <end position="469"/>
    </location>
</feature>
<organism evidence="3 4">
    <name type="scientific">Phytophthora megakarya</name>
    <dbReference type="NCBI Taxonomy" id="4795"/>
    <lineage>
        <taxon>Eukaryota</taxon>
        <taxon>Sar</taxon>
        <taxon>Stramenopiles</taxon>
        <taxon>Oomycota</taxon>
        <taxon>Peronosporomycetes</taxon>
        <taxon>Peronosporales</taxon>
        <taxon>Peronosporaceae</taxon>
        <taxon>Phytophthora</taxon>
    </lineage>
</organism>
<feature type="compositionally biased region" description="Basic and acidic residues" evidence="2">
    <location>
        <begin position="371"/>
        <end position="385"/>
    </location>
</feature>
<evidence type="ECO:0000313" key="3">
    <source>
        <dbReference type="EMBL" id="OWZ15587.1"/>
    </source>
</evidence>
<evidence type="ECO:0000313" key="4">
    <source>
        <dbReference type="Proteomes" id="UP000198211"/>
    </source>
</evidence>
<evidence type="ECO:0000256" key="1">
    <source>
        <dbReference type="SAM" id="Coils"/>
    </source>
</evidence>
<dbReference type="Proteomes" id="UP000198211">
    <property type="component" value="Unassembled WGS sequence"/>
</dbReference>
<feature type="region of interest" description="Disordered" evidence="2">
    <location>
        <begin position="423"/>
        <end position="469"/>
    </location>
</feature>
<sequence>MTALRRKMETFETQMATIRAQLAARRELTSSDPNVCLPVVNSRPIATSVTAEPSTSIERLKFPLLRRILRTKEANTPPLDPFHVVENILHRTVTREIYVREAETVATKELAAASVSKEAQQLGEEARKRMVAYTQNESGWRFEERTSRYQQVMEMKQQAETTQQEADLQREAVREMKSRLRDPYGELRSVPIPKTTIPSSPLIVQRKEHEWIWILASLSTKLAFTPRDTTADAPIANEKELSMYVVYYIAASNVNNKRVATPEQWEETLKSDCPPTRGWMCCSVHGVPPIPEVTSTKSGIQTWTVAGAGAGHLNGKYVACGVHDGVFMFKSSAGVELFRKRVPVTSSFCLYLRGGQMSRLESASSVVDNEVDTKESDSKPQEKKTKPSVVLPSGLVTVETDELDFRSMQRVGSWLTMNESNERKRRMVASLSDSDERTQSPGKNREIDGSRVMSQDSRETGTTDVTESRSEVSMSLCREWVLFARCSRRRTEKRPDRASEPPVAGIGLGCLKRHYYISFEEKRQMAVWVQTKESRLEKNILTVIIEREARIERVHHLSRQCMVQFQQNLRHETEKSKMKLLAELNRVRLLTVKVFETIDRWRQHAKKIGFTRYDNTATQIKNNKEVVSEDNATNESSSEPQTLLGWSVSITLDTGKQLYKGSKAFASKVRRFRRSEDINGKREHHIVYLGYYKTQDEAECAYDEHAVSEARRLNTTIEHLPRRRSVFRSCGKHFAVESERDGPSFCIECKTKKLALSTGTDEWMPPFFYGTGVNYIMKMENDLDFLDDILPLKATLNHGRGVDSETFPMRGNVFLLPKTPIQDPDLAVFTTFPTPTAPRVGESIDSASKHEIDDEALDRDRILRAQQIYLQEMQIYRPELMSESLSTHDTANILSKTNQEAKPLQYRRIEALYWDHCAALKIQQERPPLALRHPNIWCRPDAGEWASLVVRGTNQLHFLFEEKLGKAGKEIMQKRQNVLAALRQLNKIPLYSVPSRTSFTELIAAAQQVRGDVVQLEILNCTKRLQRYDSWYTMSLIVQRWFRGVLGRQRARATRKAIRFAYKLRVLYARQVATVATTFYQTEIRAVAVRRAYKVICTPVYTRVVMMDEESVIVSFQSLRHYQHYYHKDCPGISTTKHSIVPSVCCPSCAKLHHVKANYQSDGSKFTVFRGVCTCSLNDGSTHDGDSSSESWLIRAYNSSHNVIYRLHLDAPHLQQLLNSQKYSQLSPTPNYHSLIMDMETSRLEVTKATRFAMFCVNNAENAAEYQAKWRRMNSETTQIRKSLMVALENSLSLLESTKNAHVVSVNNAKKALDFQSRPFSKAQAWDPLENANDWRFIVEKRQLTKRLEEAHQNVERLRVEYFQATYNEQYARAGASKAQDDHNRIWLPLIVRGNRAMEEAALLETSAKTRMERFMEQLCDRFLTLRDGYLLPTRRNLVIQSPLWHDMIPFRIDIPGLCRRQNFVRRRTIVLSNLSEQKPRTRRMIVTVSMLPLISRGTLMKRDMLVMAYDPINCSVHKVFLEWELVQLLTGSRGKKIWQDSTQSKRLVWWSIADILLSLTMLDRFTGEFTLKKLQFYHTLRRLSPQYHSSQLMRDLQAGRKCGQGDEVLRQAMSVDGRLCVVVVYENWGDLTFSIYHSASGDYFRLLVPLCKVFDLLGTKPLMLRLWIMCVKSNSYVTTLLVYLMKHVRFYECGDSTEDVRIENKISTKRRSKRYQTVIRIQKRQVLVSIREDSAGDFKVSGYDVNSDFTYKLLLEREDLHRMLKGGNLPGDPAFNSHTNLATSSSSLLLRRNRKLLFEWICNHLHFQSLLGHPEMITSGTSPLFTGLHLRESFRLLNRWITCSPRNPVKIVSESEITHRASTIDADTFSNLQFDQLSLIAHDTLFDLEKEYVGTVDWIEAVVGQPTHTHPRKEQLPYMRMDFFVKAHALFGRLRGELEAEVIERKKRETWAGMEQEDYNSLCGDIAGSMNLAKEYILETWKKLTDLHTAAIKKMDQWQQIHSELRIITKSGEVIKEPKPTILAAQNAASMLHEDRNGVILDVINAGIPTASTDLPTFISFVVAVNSWRPLLSAATLLRTCLHRFELDFKLTFRNLELAFETIERSDDSLEKLRMHKRNVMRFCNFLARQITTYTIEDGEEANTGEIAKSPVKPVVSVSTASVNTGILIPSNTHESVQEVFLANMPVGDPSPTFSVLYAHATVEHVRSFFQQLWIQQHVSGSRFENRTPNGSGALTFQRVPYGILVYQASGQCADTRKQLEHLNPRAGALLRGKPIYGPALFWPLYANSHWYQRLFDSTAACMELDTIRDDLEHRDVYLRRSVAVRSSKYLPWKQFAIERLRVSQAVKRNQMTEGLCIDSLNSDIVEAEKQNRTITTISIGFRQLQISFGMKSSNEFRNNSAYKCLKHLFALHQNYSDVDYDSKAPQWRLSLNNPRILRNALDIYNAEGHAIQITRIDCEDMAMLKMEGIQVEIDDVNKPRRLIFSCREQQSQRKYFVDVDHHSLQHLLLQSEKRKTSTEAGLSALFDEGSWRHQAILMSVHKWRKFAALVSQFLVLRKKNGIVSLCLEVITPVTERQGDEEKLLSEKMDSNTTCCDSVVETPPVRLLESNEKTQKTEKHIEVQSSTLPVPCRSRASLLEEHNALKHSMMYHFMKHQPAIRAASVGRIITRTSTPLNICERSASEWMQMTREDWRSQELRGMLLLDVTVLAKLEKVYPSATKSAREYLKSSRKEDDTGGLKLQMTEIVKAMGQSAIESNELEILQSIRMKRWQRRGKEATVLAKRAEAYLADVAEWWRWRLTTMSLQKLKNRDKAAS</sequence>
<protein>
    <submittedName>
        <fullName evidence="3">Uncharacterized protein</fullName>
    </submittedName>
</protein>
<evidence type="ECO:0000256" key="2">
    <source>
        <dbReference type="SAM" id="MobiDB-lite"/>
    </source>
</evidence>
<accession>A0A225WEZ0</accession>
<gene>
    <name evidence="3" type="ORF">PHMEG_00010744</name>
</gene>